<reference evidence="5" key="1">
    <citation type="submission" date="2025-08" db="UniProtKB">
        <authorList>
            <consortium name="Ensembl"/>
        </authorList>
    </citation>
    <scope>IDENTIFICATION</scope>
</reference>
<dbReference type="GO" id="GO:0005634">
    <property type="term" value="C:nucleus"/>
    <property type="evidence" value="ECO:0007669"/>
    <property type="project" value="UniProtKB-SubCell"/>
</dbReference>
<dbReference type="AlphaFoldDB" id="A0A8C9X6I3"/>
<evidence type="ECO:0000313" key="6">
    <source>
        <dbReference type="Proteomes" id="UP000694568"/>
    </source>
</evidence>
<evidence type="ECO:0000256" key="2">
    <source>
        <dbReference type="ARBA" id="ARBA00023242"/>
    </source>
</evidence>
<dbReference type="PANTHER" id="PTHR23251:SF0">
    <property type="entry name" value="PROTEIN LYRIC"/>
    <property type="match status" value="1"/>
</dbReference>
<feature type="region of interest" description="Disordered" evidence="3">
    <location>
        <begin position="259"/>
        <end position="353"/>
    </location>
</feature>
<feature type="compositionally biased region" description="Basic and acidic residues" evidence="3">
    <location>
        <begin position="100"/>
        <end position="119"/>
    </location>
</feature>
<keyword evidence="4" id="KW-1133">Transmembrane helix</keyword>
<proteinExistence type="predicted"/>
<keyword evidence="4" id="KW-0472">Membrane</keyword>
<feature type="region of interest" description="Disordered" evidence="3">
    <location>
        <begin position="80"/>
        <end position="211"/>
    </location>
</feature>
<dbReference type="GO" id="GO:0045766">
    <property type="term" value="P:positive regulation of angiogenesis"/>
    <property type="evidence" value="ECO:0007669"/>
    <property type="project" value="InterPro"/>
</dbReference>
<sequence>MAGDLQGFALEKAELLSSRLKELLSSGQGYVRTQFGVDLGLKPDVYPTWVILSTASMGLLLLLCLSWAAVCGGLFVGKKRGSPVTQGNGEPGKANLAKTAKPEEQKKRNKKKTLEKVHEVQAPVQVKKNKKKTKTVVKPVQHVSTNDGKEPDDGAWETKVSNREKRQQRRKDKGPEDSGGPGGVDASKSIVEAPVATVPTNTKKNRGNHGIQQCDENHLHVYSSLMFKQELSSNISSYSAHFFFCIISESLHPRTAGKVETASGAGKDKAKPLYSDWNAPEEHWGNYEEPPVLVTPAPPLKEQHVPNKDTHDPSGGAAKSKKNRKKKKKTEEEAASEAQARKKAVRLISSTKI</sequence>
<evidence type="ECO:0000313" key="5">
    <source>
        <dbReference type="Ensembl" id="ENSSLUP00000004366.1"/>
    </source>
</evidence>
<gene>
    <name evidence="5" type="primary">mtdha</name>
</gene>
<evidence type="ECO:0000256" key="3">
    <source>
        <dbReference type="SAM" id="MobiDB-lite"/>
    </source>
</evidence>
<evidence type="ECO:0000256" key="4">
    <source>
        <dbReference type="SAM" id="Phobius"/>
    </source>
</evidence>
<dbReference type="GO" id="GO:0006357">
    <property type="term" value="P:regulation of transcription by RNA polymerase II"/>
    <property type="evidence" value="ECO:0007669"/>
    <property type="project" value="TreeGrafter"/>
</dbReference>
<protein>
    <submittedName>
        <fullName evidence="5">Metadherin a</fullName>
    </submittedName>
</protein>
<dbReference type="GO" id="GO:0003712">
    <property type="term" value="F:transcription coregulator activity"/>
    <property type="evidence" value="ECO:0007669"/>
    <property type="project" value="TreeGrafter"/>
</dbReference>
<evidence type="ECO:0000256" key="1">
    <source>
        <dbReference type="ARBA" id="ARBA00004123"/>
    </source>
</evidence>
<dbReference type="Ensembl" id="ENSSLUT00000004497.1">
    <property type="protein sequence ID" value="ENSSLUP00000004366.1"/>
    <property type="gene ID" value="ENSSLUG00000001961.1"/>
</dbReference>
<comment type="subcellular location">
    <subcellularLocation>
        <location evidence="1">Nucleus</location>
    </subcellularLocation>
</comment>
<dbReference type="InterPro" id="IPR052305">
    <property type="entry name" value="TransReg_TumorExp"/>
</dbReference>
<dbReference type="GeneTree" id="ENSGT00940000154181"/>
<keyword evidence="2" id="KW-0539">Nucleus</keyword>
<feature type="compositionally biased region" description="Basic and acidic residues" evidence="3">
    <location>
        <begin position="301"/>
        <end position="312"/>
    </location>
</feature>
<organism evidence="5 6">
    <name type="scientific">Sander lucioperca</name>
    <name type="common">Pike-perch</name>
    <name type="synonym">Perca lucioperca</name>
    <dbReference type="NCBI Taxonomy" id="283035"/>
    <lineage>
        <taxon>Eukaryota</taxon>
        <taxon>Metazoa</taxon>
        <taxon>Chordata</taxon>
        <taxon>Craniata</taxon>
        <taxon>Vertebrata</taxon>
        <taxon>Euteleostomi</taxon>
        <taxon>Actinopterygii</taxon>
        <taxon>Neopterygii</taxon>
        <taxon>Teleostei</taxon>
        <taxon>Neoteleostei</taxon>
        <taxon>Acanthomorphata</taxon>
        <taxon>Eupercaria</taxon>
        <taxon>Perciformes</taxon>
        <taxon>Percoidei</taxon>
        <taxon>Percidae</taxon>
        <taxon>Luciopercinae</taxon>
        <taxon>Sander</taxon>
    </lineage>
</organism>
<name>A0A8C9X6I3_SANLU</name>
<accession>A0A8C9X6I3</accession>
<keyword evidence="6" id="KW-1185">Reference proteome</keyword>
<dbReference type="Pfam" id="PF15686">
    <property type="entry name" value="LYRIC"/>
    <property type="match status" value="3"/>
</dbReference>
<reference evidence="5" key="2">
    <citation type="submission" date="2025-09" db="UniProtKB">
        <authorList>
            <consortium name="Ensembl"/>
        </authorList>
    </citation>
    <scope>IDENTIFICATION</scope>
</reference>
<dbReference type="InterPro" id="IPR031402">
    <property type="entry name" value="LYRIC"/>
</dbReference>
<feature type="compositionally biased region" description="Basic residues" evidence="3">
    <location>
        <begin position="319"/>
        <end position="328"/>
    </location>
</feature>
<dbReference type="PANTHER" id="PTHR23251">
    <property type="entry name" value="LYSINE-RICH CEACAM1 CO-ISOLATED PROTEIN LYRIC PROTEIN"/>
    <property type="match status" value="1"/>
</dbReference>
<keyword evidence="4" id="KW-0812">Transmembrane</keyword>
<dbReference type="Proteomes" id="UP000694568">
    <property type="component" value="Unplaced"/>
</dbReference>
<feature type="transmembrane region" description="Helical" evidence="4">
    <location>
        <begin position="49"/>
        <end position="76"/>
    </location>
</feature>
<dbReference type="GO" id="GO:0043066">
    <property type="term" value="P:negative regulation of apoptotic process"/>
    <property type="evidence" value="ECO:0007669"/>
    <property type="project" value="InterPro"/>
</dbReference>
<dbReference type="GO" id="GO:0043123">
    <property type="term" value="P:positive regulation of canonical NF-kappaB signal transduction"/>
    <property type="evidence" value="ECO:0007669"/>
    <property type="project" value="InterPro"/>
</dbReference>